<protein>
    <recommendedName>
        <fullName evidence="3">DUF2194 domain-containing protein</fullName>
    </recommendedName>
</protein>
<comment type="caution">
    <text evidence="1">The sequence shown here is derived from an EMBL/GenBank/DDBJ whole genome shotgun (WGS) entry which is preliminary data.</text>
</comment>
<organism evidence="1 2">
    <name type="scientific">Thermosipho japonicus</name>
    <dbReference type="NCBI Taxonomy" id="90323"/>
    <lineage>
        <taxon>Bacteria</taxon>
        <taxon>Thermotogati</taxon>
        <taxon>Thermotogota</taxon>
        <taxon>Thermotogae</taxon>
        <taxon>Thermotogales</taxon>
        <taxon>Fervidobacteriaceae</taxon>
        <taxon>Thermosipho</taxon>
    </lineage>
</organism>
<evidence type="ECO:0000313" key="1">
    <source>
        <dbReference type="EMBL" id="MBB6062197.1"/>
    </source>
</evidence>
<evidence type="ECO:0008006" key="3">
    <source>
        <dbReference type="Google" id="ProtNLM"/>
    </source>
</evidence>
<accession>A0A841GIJ1</accession>
<dbReference type="Pfam" id="PF09960">
    <property type="entry name" value="DUF2194"/>
    <property type="match status" value="1"/>
</dbReference>
<proteinExistence type="predicted"/>
<dbReference type="RefSeq" id="WP_184618901.1">
    <property type="nucleotide sequence ID" value="NZ_JACHEX010000001.1"/>
</dbReference>
<dbReference type="GO" id="GO:0005975">
    <property type="term" value="P:carbohydrate metabolic process"/>
    <property type="evidence" value="ECO:0007669"/>
    <property type="project" value="InterPro"/>
</dbReference>
<keyword evidence="2" id="KW-1185">Reference proteome</keyword>
<evidence type="ECO:0000313" key="2">
    <source>
        <dbReference type="Proteomes" id="UP000555828"/>
    </source>
</evidence>
<dbReference type="InterPro" id="IPR011330">
    <property type="entry name" value="Glyco_hydro/deAcase_b/a-brl"/>
</dbReference>
<gene>
    <name evidence="1" type="ORF">HNP65_000619</name>
</gene>
<sequence length="754" mass="88941">MKKVLIIFLAVISIITFSQKKFLLLYKGSEQYGEYMLKDYVIPYLEKNKIKYELLDVERMNFYRINSNDFSTIITWYYSNDLENSVLYLRQLSIFIENGGTFFFFNNIGANADAREVNNVFNKIGVHYKYGYKQLSTYNIEYDKNFFTTPPSTGLSRPVEEYEVFSKETKIILSFKTVDKKYPMIFLSKNGGGAIFNSFIDNKGNVILDIQKILHYLTNKKVGRENKILVVCDKYDKELYLEKQFQLKKLLGYAKINFETVYVENFFDHSYIDLTPFRYIIWITDSKFIHTNTIKRFINNGGTLLFITDPYNTPWNKNIVIEKNNIEKILFNKELFFLSNTDKGCEFDIDFDIDFNVDLDTSNIVLANLVGSKPIPAVWYKKEGNGYIGYIYPPIIMKETRGLILQCILEMQDFNISGFLNSFIFYLDDFPIPSYNVTKRDVIDTDFYYKMWWKDIKAFAKSYNIKYTIVTPLSYNGVSNPPFEFSEYLITHFPKDTLIEIDNSDFELGLHGYNHLSLTKENWPNPQNIVESLRSAKKFLESILGHKIFLNSYVAPNNIIDEYGIQNLIKALPEVTTIGTTYSSTDEFSEYMIYNSNVVIIPRSTYGYYPLKRILISSINTLANFGSFQHFIHPDDFFAKDRNPMQKDWEELITILDRFYYKIKSKMPWLKNYTASEAYPYFLDYLTQKYEYKINENYIEITIPNYSLMPKYFLLKTKLPIEKIIGGKIVSFYLENDIYIIQMQGKRMKIFFLR</sequence>
<dbReference type="SUPFAM" id="SSF88713">
    <property type="entry name" value="Glycoside hydrolase/deacetylase"/>
    <property type="match status" value="1"/>
</dbReference>
<dbReference type="Gene3D" id="3.20.20.370">
    <property type="entry name" value="Glycoside hydrolase/deacetylase"/>
    <property type="match status" value="1"/>
</dbReference>
<reference evidence="1 2" key="1">
    <citation type="submission" date="2020-08" db="EMBL/GenBank/DDBJ databases">
        <title>Genomic Encyclopedia of Type Strains, Phase IV (KMG-IV): sequencing the most valuable type-strain genomes for metagenomic binning, comparative biology and taxonomic classification.</title>
        <authorList>
            <person name="Goeker M."/>
        </authorList>
    </citation>
    <scope>NUCLEOTIDE SEQUENCE [LARGE SCALE GENOMIC DNA]</scope>
    <source>
        <strain evidence="1 2">DSM 13481</strain>
    </source>
</reference>
<dbReference type="AlphaFoldDB" id="A0A841GIJ1"/>
<dbReference type="Proteomes" id="UP000555828">
    <property type="component" value="Unassembled WGS sequence"/>
</dbReference>
<dbReference type="EMBL" id="JACHEX010000001">
    <property type="protein sequence ID" value="MBB6062197.1"/>
    <property type="molecule type" value="Genomic_DNA"/>
</dbReference>
<dbReference type="InterPro" id="IPR018695">
    <property type="entry name" value="DUF2194"/>
</dbReference>
<name>A0A841GIJ1_9BACT</name>